<dbReference type="OrthoDB" id="8109453at2"/>
<organism evidence="2 3">
    <name type="scientific">Halobacteriovorax marinus (strain ATCC BAA-682 / DSM 15412 / SJ)</name>
    <name type="common">Bacteriovorax marinus</name>
    <dbReference type="NCBI Taxonomy" id="862908"/>
    <lineage>
        <taxon>Bacteria</taxon>
        <taxon>Pseudomonadati</taxon>
        <taxon>Bdellovibrionota</taxon>
        <taxon>Bacteriovoracia</taxon>
        <taxon>Bacteriovoracales</taxon>
        <taxon>Halobacteriovoraceae</taxon>
        <taxon>Halobacteriovorax</taxon>
    </lineage>
</organism>
<dbReference type="RefSeq" id="WP_014244470.1">
    <property type="nucleotide sequence ID" value="NC_016620.1"/>
</dbReference>
<dbReference type="Gene3D" id="3.60.60.10">
    <property type="entry name" value="Penicillin V Acylase, Chain A"/>
    <property type="match status" value="1"/>
</dbReference>
<keyword evidence="2" id="KW-0808">Transferase</keyword>
<proteinExistence type="predicted"/>
<keyword evidence="2" id="KW-0012">Acyltransferase</keyword>
<dbReference type="HOGENOM" id="CLU_037787_0_1_7"/>
<evidence type="ECO:0000313" key="3">
    <source>
        <dbReference type="Proteomes" id="UP000008963"/>
    </source>
</evidence>
<reference evidence="3" key="1">
    <citation type="journal article" date="2013" name="ISME J.">
        <title>A small predatory core genome in the divergent marine Bacteriovorax marinus SJ and the terrestrial Bdellovibrio bacteriovorus.</title>
        <authorList>
            <person name="Crossman L.C."/>
            <person name="Chen H."/>
            <person name="Cerdeno-Tarraga A.M."/>
            <person name="Brooks K."/>
            <person name="Quail M.A."/>
            <person name="Pineiro S.A."/>
            <person name="Hobley L."/>
            <person name="Sockett R.E."/>
            <person name="Bentley S.D."/>
            <person name="Parkhill J."/>
            <person name="Williams H.N."/>
            <person name="Stine O.C."/>
        </authorList>
    </citation>
    <scope>NUCLEOTIDE SEQUENCE [LARGE SCALE GENOMIC DNA]</scope>
    <source>
        <strain evidence="3">ATCC BAA-682 / DSM 15412 / SJ</strain>
    </source>
</reference>
<evidence type="ECO:0000313" key="2">
    <source>
        <dbReference type="EMBL" id="CBW26689.1"/>
    </source>
</evidence>
<dbReference type="Pfam" id="PF03417">
    <property type="entry name" value="AAT"/>
    <property type="match status" value="1"/>
</dbReference>
<dbReference type="EMBL" id="FQ312005">
    <property type="protein sequence ID" value="CBW26689.1"/>
    <property type="molecule type" value="Genomic_DNA"/>
</dbReference>
<dbReference type="AlphaFoldDB" id="E1X229"/>
<dbReference type="PANTHER" id="PTHR34180:SF1">
    <property type="entry name" value="BETA-ALANYL-DOPAMINE_CARCININE HYDROLASE"/>
    <property type="match status" value="1"/>
</dbReference>
<evidence type="ECO:0000259" key="1">
    <source>
        <dbReference type="Pfam" id="PF03417"/>
    </source>
</evidence>
<dbReference type="Proteomes" id="UP000008963">
    <property type="component" value="Chromosome"/>
</dbReference>
<dbReference type="PATRIC" id="fig|862908.3.peg.1774"/>
<protein>
    <submittedName>
        <fullName evidence="2">Acyltransferase</fullName>
    </submittedName>
</protein>
<dbReference type="eggNOG" id="COG4927">
    <property type="taxonomic scope" value="Bacteria"/>
</dbReference>
<name>E1X229_HALMS</name>
<feature type="domain" description="Peptidase C45 hydrolase" evidence="1">
    <location>
        <begin position="121"/>
        <end position="313"/>
    </location>
</feature>
<dbReference type="NCBIfam" id="NF040521">
    <property type="entry name" value="C45_proenzyme"/>
    <property type="match status" value="1"/>
</dbReference>
<gene>
    <name evidence="2" type="ordered locus">BMS_1869</name>
</gene>
<dbReference type="STRING" id="862908.BMS_1869"/>
<dbReference type="Gene3D" id="1.10.10.2120">
    <property type="match status" value="1"/>
</dbReference>
<dbReference type="InterPro" id="IPR047801">
    <property type="entry name" value="Peptidase_C45"/>
</dbReference>
<dbReference type="KEGG" id="bmx:BMS_1869"/>
<dbReference type="InterPro" id="IPR047794">
    <property type="entry name" value="C45_proenzyme-like"/>
</dbReference>
<dbReference type="GO" id="GO:0016746">
    <property type="term" value="F:acyltransferase activity"/>
    <property type="evidence" value="ECO:0007669"/>
    <property type="project" value="UniProtKB-KW"/>
</dbReference>
<dbReference type="InterPro" id="IPR005079">
    <property type="entry name" value="Peptidase_C45_hydrolase"/>
</dbReference>
<dbReference type="PANTHER" id="PTHR34180">
    <property type="entry name" value="PEPTIDASE C45"/>
    <property type="match status" value="1"/>
</dbReference>
<keyword evidence="3" id="KW-1185">Reference proteome</keyword>
<sequence length="368" mass="40804">MQDCNFPIIRYEEGKSNFEWGIQHAEEHRTAIRELVEIRRELMLKRNPSLAGELLPLASAQFESTLKYCPNSANEIEGIAKGSGLSLTDIVILNNYTDFRDISLVDQGCSTVQIQNSHSILSGQTWDMHASAKNYLCLIDVPATEENSASLILSVVGCVGLMGINTQSCLIGVNNINTNKAAVGLIWPALVRQSLESVNISQMRDTLLNAPVTSGHNYLISTPKGAEHWEITPTHKDLIHAHGDGEEGYSFHTNHCLGENVSKLESKEFVSATTHARYEILEQSVKNTHSMQELKQLLQSHEGMPKSICSHYDNGNSKDPSQTCGGGIANLISGEINFWRGCPEYDPSYKEYSYKLDSENKSFSLLKN</sequence>
<accession>E1X229</accession>